<protein>
    <submittedName>
        <fullName evidence="2">GNAT family N-acetyltransferase</fullName>
    </submittedName>
</protein>
<dbReference type="AlphaFoldDB" id="A0A7X4HBW7"/>
<dbReference type="SUPFAM" id="SSF55729">
    <property type="entry name" value="Acyl-CoA N-acyltransferases (Nat)"/>
    <property type="match status" value="1"/>
</dbReference>
<dbReference type="EMBL" id="WWCU01000013">
    <property type="protein sequence ID" value="MYN08406.1"/>
    <property type="molecule type" value="Genomic_DNA"/>
</dbReference>
<name>A0A7X4HBW7_9BURK</name>
<evidence type="ECO:0000313" key="3">
    <source>
        <dbReference type="Proteomes" id="UP000450676"/>
    </source>
</evidence>
<dbReference type="InterPro" id="IPR000182">
    <property type="entry name" value="GNAT_dom"/>
</dbReference>
<keyword evidence="2" id="KW-0808">Transferase</keyword>
<feature type="domain" description="N-acetyltransferase" evidence="1">
    <location>
        <begin position="1"/>
        <end position="125"/>
    </location>
</feature>
<dbReference type="Gene3D" id="3.40.630.30">
    <property type="match status" value="1"/>
</dbReference>
<keyword evidence="3" id="KW-1185">Reference proteome</keyword>
<dbReference type="InterPro" id="IPR016181">
    <property type="entry name" value="Acyl_CoA_acyltransferase"/>
</dbReference>
<evidence type="ECO:0000259" key="1">
    <source>
        <dbReference type="PROSITE" id="PS51186"/>
    </source>
</evidence>
<reference evidence="2 3" key="1">
    <citation type="submission" date="2019-12" db="EMBL/GenBank/DDBJ databases">
        <title>Novel species isolated from a subtropical stream in China.</title>
        <authorList>
            <person name="Lu H."/>
        </authorList>
    </citation>
    <scope>NUCLEOTIDE SEQUENCE [LARGE SCALE GENOMIC DNA]</scope>
    <source>
        <strain evidence="2 3">FT127W</strain>
    </source>
</reference>
<dbReference type="GO" id="GO:0016747">
    <property type="term" value="F:acyltransferase activity, transferring groups other than amino-acyl groups"/>
    <property type="evidence" value="ECO:0007669"/>
    <property type="project" value="InterPro"/>
</dbReference>
<organism evidence="2 3">
    <name type="scientific">Pseudoduganella aquatica</name>
    <dbReference type="NCBI Taxonomy" id="2660641"/>
    <lineage>
        <taxon>Bacteria</taxon>
        <taxon>Pseudomonadati</taxon>
        <taxon>Pseudomonadota</taxon>
        <taxon>Betaproteobacteria</taxon>
        <taxon>Burkholderiales</taxon>
        <taxon>Oxalobacteraceae</taxon>
        <taxon>Telluria group</taxon>
        <taxon>Pseudoduganella</taxon>
    </lineage>
</organism>
<comment type="caution">
    <text evidence="2">The sequence shown here is derived from an EMBL/GenBank/DDBJ whole genome shotgun (WGS) entry which is preliminary data.</text>
</comment>
<dbReference type="PROSITE" id="PS51186">
    <property type="entry name" value="GNAT"/>
    <property type="match status" value="1"/>
</dbReference>
<dbReference type="Proteomes" id="UP000450676">
    <property type="component" value="Unassembled WGS sequence"/>
</dbReference>
<accession>A0A7X4HBW7</accession>
<sequence length="131" mass="14241">MTLAPDGAGAEQFMLSMAAEAIERYVTGEAYQYWTGWLDDGLAGVVALRNGTHLFHLYVARRHHGQGHARQLWDTARAAVPAAQAMTVNASVYAVPMYQHFGFAATGPRVEQHGIAYVPMRLEQNAPGEGA</sequence>
<dbReference type="Pfam" id="PF13673">
    <property type="entry name" value="Acetyltransf_10"/>
    <property type="match status" value="1"/>
</dbReference>
<gene>
    <name evidence="2" type="ORF">GTP77_13780</name>
</gene>
<evidence type="ECO:0000313" key="2">
    <source>
        <dbReference type="EMBL" id="MYN08406.1"/>
    </source>
</evidence>
<proteinExistence type="predicted"/>